<dbReference type="GeneID" id="25297134"/>
<sequence>MTTAWSSGEQRVEEGTHVRALDAQNVTKTDGSSAEVLRTEDHVPQISIEDNEASSRWLTVSPYLDSNHLLDLQSVDTPNRLLALTAIQLEAATNAYATVRYEDAFDWKGFMANLKALAASEGYTWTRQEFYVVEFRSKLKQNIDVDLLFKLDKESHIEATKSGGLLKYWYGVPDADRRNLATCLWRNKEDAVKGSRGPWHRQARAAISQMYEEIDVRGLCLIIEDNVRGWSFDPYG</sequence>
<dbReference type="RefSeq" id="XP_013268474.1">
    <property type="nucleotide sequence ID" value="XM_013413020.1"/>
</dbReference>
<name>A0A0D2GSI5_9EURO</name>
<accession>A0A0D2GSI5</accession>
<evidence type="ECO:0000313" key="2">
    <source>
        <dbReference type="Proteomes" id="UP000053617"/>
    </source>
</evidence>
<evidence type="ECO:0000313" key="1">
    <source>
        <dbReference type="EMBL" id="KIX01338.1"/>
    </source>
</evidence>
<dbReference type="PANTHER" id="PTHR36986">
    <property type="entry name" value="UPF0643 PROTEIN PB2B2.08"/>
    <property type="match status" value="1"/>
</dbReference>
<dbReference type="OrthoDB" id="2140489at2759"/>
<dbReference type="VEuPathDB" id="FungiDB:Z518_09063"/>
<dbReference type="PANTHER" id="PTHR36986:SF1">
    <property type="entry name" value="UPF0643 PROTEIN PB2B2.08"/>
    <property type="match status" value="1"/>
</dbReference>
<keyword evidence="2" id="KW-1185">Reference proteome</keyword>
<dbReference type="Proteomes" id="UP000053617">
    <property type="component" value="Unassembled WGS sequence"/>
</dbReference>
<protein>
    <submittedName>
        <fullName evidence="1">Rhinocladiella mackenziei CBS 650.93 unplaced genomic scaffold supercont1.7, whole genome shotgun sequence</fullName>
    </submittedName>
</protein>
<dbReference type="STRING" id="1442369.A0A0D2GSI5"/>
<gene>
    <name evidence="1" type="ORF">Z518_09063</name>
</gene>
<dbReference type="EMBL" id="KN847481">
    <property type="protein sequence ID" value="KIX01338.1"/>
    <property type="molecule type" value="Genomic_DNA"/>
</dbReference>
<dbReference type="HOGENOM" id="CLU_068116_2_0_1"/>
<reference evidence="1 2" key="1">
    <citation type="submission" date="2015-01" db="EMBL/GenBank/DDBJ databases">
        <title>The Genome Sequence of Rhinocladiella mackenzie CBS 650.93.</title>
        <authorList>
            <consortium name="The Broad Institute Genomics Platform"/>
            <person name="Cuomo C."/>
            <person name="de Hoog S."/>
            <person name="Gorbushina A."/>
            <person name="Stielow B."/>
            <person name="Teixiera M."/>
            <person name="Abouelleil A."/>
            <person name="Chapman S.B."/>
            <person name="Priest M."/>
            <person name="Young S.K."/>
            <person name="Wortman J."/>
            <person name="Nusbaum C."/>
            <person name="Birren B."/>
        </authorList>
    </citation>
    <scope>NUCLEOTIDE SEQUENCE [LARGE SCALE GENOMIC DNA]</scope>
    <source>
        <strain evidence="1 2">CBS 650.93</strain>
    </source>
</reference>
<organism evidence="1 2">
    <name type="scientific">Rhinocladiella mackenziei CBS 650.93</name>
    <dbReference type="NCBI Taxonomy" id="1442369"/>
    <lineage>
        <taxon>Eukaryota</taxon>
        <taxon>Fungi</taxon>
        <taxon>Dikarya</taxon>
        <taxon>Ascomycota</taxon>
        <taxon>Pezizomycotina</taxon>
        <taxon>Eurotiomycetes</taxon>
        <taxon>Chaetothyriomycetidae</taxon>
        <taxon>Chaetothyriales</taxon>
        <taxon>Herpotrichiellaceae</taxon>
        <taxon>Rhinocladiella</taxon>
    </lineage>
</organism>
<dbReference type="AlphaFoldDB" id="A0A0D2GSI5"/>
<proteinExistence type="predicted"/>